<dbReference type="Pfam" id="PF02616">
    <property type="entry name" value="SMC_ScpA"/>
    <property type="match status" value="1"/>
</dbReference>
<dbReference type="InterPro" id="IPR023093">
    <property type="entry name" value="ScpA-like_C"/>
</dbReference>
<dbReference type="Gene3D" id="1.10.10.580">
    <property type="entry name" value="Structural maintenance of chromosome 1. Chain E"/>
    <property type="match status" value="1"/>
</dbReference>
<dbReference type="OrthoDB" id="9811016at2"/>
<protein>
    <recommendedName>
        <fullName evidence="1">Segregation and condensation protein A</fullName>
    </recommendedName>
</protein>
<dbReference type="Gene3D" id="6.10.250.2410">
    <property type="match status" value="1"/>
</dbReference>
<name>A0A410JY69_9BACT</name>
<dbReference type="Proteomes" id="UP000287502">
    <property type="component" value="Chromosome"/>
</dbReference>
<dbReference type="InterPro" id="IPR003768">
    <property type="entry name" value="ScpA"/>
</dbReference>
<dbReference type="EMBL" id="CP035108">
    <property type="protein sequence ID" value="QAR33104.1"/>
    <property type="molecule type" value="Genomic_DNA"/>
</dbReference>
<organism evidence="2 3">
    <name type="scientific">Geovibrio thiophilus</name>
    <dbReference type="NCBI Taxonomy" id="139438"/>
    <lineage>
        <taxon>Bacteria</taxon>
        <taxon>Pseudomonadati</taxon>
        <taxon>Deferribacterota</taxon>
        <taxon>Deferribacteres</taxon>
        <taxon>Deferribacterales</taxon>
        <taxon>Geovibrionaceae</taxon>
        <taxon>Geovibrio</taxon>
    </lineage>
</organism>
<reference evidence="2 3" key="1">
    <citation type="submission" date="2019-01" db="EMBL/GenBank/DDBJ databases">
        <title>Geovibrio thiophilus DSM 11263, complete genome.</title>
        <authorList>
            <person name="Spring S."/>
            <person name="Bunk B."/>
            <person name="Sproer C."/>
        </authorList>
    </citation>
    <scope>NUCLEOTIDE SEQUENCE [LARGE SCALE GENOMIC DNA]</scope>
    <source>
        <strain evidence="2 3">DSM 11263</strain>
    </source>
</reference>
<keyword evidence="3" id="KW-1185">Reference proteome</keyword>
<dbReference type="PANTHER" id="PTHR33969:SF2">
    <property type="entry name" value="SEGREGATION AND CONDENSATION PROTEIN A"/>
    <property type="match status" value="1"/>
</dbReference>
<evidence type="ECO:0000313" key="2">
    <source>
        <dbReference type="EMBL" id="QAR33104.1"/>
    </source>
</evidence>
<dbReference type="KEGG" id="gtl:EP073_06725"/>
<evidence type="ECO:0000313" key="3">
    <source>
        <dbReference type="Proteomes" id="UP000287502"/>
    </source>
</evidence>
<gene>
    <name evidence="2" type="ORF">EP073_06725</name>
</gene>
<accession>A0A410JY69</accession>
<dbReference type="PANTHER" id="PTHR33969">
    <property type="entry name" value="SEGREGATION AND CONDENSATION PROTEIN A"/>
    <property type="match status" value="1"/>
</dbReference>
<evidence type="ECO:0000256" key="1">
    <source>
        <dbReference type="ARBA" id="ARBA00044777"/>
    </source>
</evidence>
<dbReference type="AlphaFoldDB" id="A0A410JY69"/>
<sequence>MSSELLDVSLENFEGPLDLLIHLIYKNELNIYDIPIAIITESFITAVKRMEQLDIEVASDFINMASYLVYLKSRMLLPRDSFFEEELDPEEEKYLFTQKLVEYSFYKDVSLFLRKSEEESSKFLMRTDTVFIAKERADTEDPFLLADSFFDLTTKERKTRMVVEKNIVDFKEVVARLKSLVTKKIRMFWSDIVRSCGSRKEVAVSLLAILDLLKNKVANASQNENFGEILIEKTEEKDG</sequence>
<proteinExistence type="predicted"/>
<dbReference type="RefSeq" id="WP_128466390.1">
    <property type="nucleotide sequence ID" value="NZ_CP035108.1"/>
</dbReference>